<dbReference type="EMBL" id="BLXT01005315">
    <property type="protein sequence ID" value="GFO21918.1"/>
    <property type="molecule type" value="Genomic_DNA"/>
</dbReference>
<name>A0AAV4BRZ1_9GAST</name>
<dbReference type="Proteomes" id="UP000735302">
    <property type="component" value="Unassembled WGS sequence"/>
</dbReference>
<proteinExistence type="predicted"/>
<organism evidence="2 3">
    <name type="scientific">Plakobranchus ocellatus</name>
    <dbReference type="NCBI Taxonomy" id="259542"/>
    <lineage>
        <taxon>Eukaryota</taxon>
        <taxon>Metazoa</taxon>
        <taxon>Spiralia</taxon>
        <taxon>Lophotrochozoa</taxon>
        <taxon>Mollusca</taxon>
        <taxon>Gastropoda</taxon>
        <taxon>Heterobranchia</taxon>
        <taxon>Euthyneura</taxon>
        <taxon>Panpulmonata</taxon>
        <taxon>Sacoglossa</taxon>
        <taxon>Placobranchoidea</taxon>
        <taxon>Plakobranchidae</taxon>
        <taxon>Plakobranchus</taxon>
    </lineage>
</organism>
<dbReference type="AlphaFoldDB" id="A0AAV4BRZ1"/>
<evidence type="ECO:0000313" key="2">
    <source>
        <dbReference type="EMBL" id="GFO21918.1"/>
    </source>
</evidence>
<protein>
    <submittedName>
        <fullName evidence="2">Uncharacterized protein</fullName>
    </submittedName>
</protein>
<feature type="compositionally biased region" description="Pro residues" evidence="1">
    <location>
        <begin position="110"/>
        <end position="119"/>
    </location>
</feature>
<evidence type="ECO:0000313" key="3">
    <source>
        <dbReference type="Proteomes" id="UP000735302"/>
    </source>
</evidence>
<feature type="region of interest" description="Disordered" evidence="1">
    <location>
        <begin position="1"/>
        <end position="23"/>
    </location>
</feature>
<reference evidence="2 3" key="1">
    <citation type="journal article" date="2021" name="Elife">
        <title>Chloroplast acquisition without the gene transfer in kleptoplastic sea slugs, Plakobranchus ocellatus.</title>
        <authorList>
            <person name="Maeda T."/>
            <person name="Takahashi S."/>
            <person name="Yoshida T."/>
            <person name="Shimamura S."/>
            <person name="Takaki Y."/>
            <person name="Nagai Y."/>
            <person name="Toyoda A."/>
            <person name="Suzuki Y."/>
            <person name="Arimoto A."/>
            <person name="Ishii H."/>
            <person name="Satoh N."/>
            <person name="Nishiyama T."/>
            <person name="Hasebe M."/>
            <person name="Maruyama T."/>
            <person name="Minagawa J."/>
            <person name="Obokata J."/>
            <person name="Shigenobu S."/>
        </authorList>
    </citation>
    <scope>NUCLEOTIDE SEQUENCE [LARGE SCALE GENOMIC DNA]</scope>
</reference>
<accession>A0AAV4BRZ1</accession>
<keyword evidence="3" id="KW-1185">Reference proteome</keyword>
<sequence>MDRASEKERWSQRERREMPAKCEPHACRQDLGRLTSDVMGVDKPQFSALKRAEAAKNIYFYEYTGQEQFLSVVRDMTTGSGGLSGRAVGYQVRGPGFESQSEPNQFIIAPPCPCPPSSK</sequence>
<gene>
    <name evidence="2" type="ORF">PoB_004842300</name>
</gene>
<feature type="region of interest" description="Disordered" evidence="1">
    <location>
        <begin position="94"/>
        <end position="119"/>
    </location>
</feature>
<comment type="caution">
    <text evidence="2">The sequence shown here is derived from an EMBL/GenBank/DDBJ whole genome shotgun (WGS) entry which is preliminary data.</text>
</comment>
<evidence type="ECO:0000256" key="1">
    <source>
        <dbReference type="SAM" id="MobiDB-lite"/>
    </source>
</evidence>